<dbReference type="SUPFAM" id="SSF52540">
    <property type="entry name" value="P-loop containing nucleoside triphosphate hydrolases"/>
    <property type="match status" value="1"/>
</dbReference>
<keyword evidence="6 7" id="KW-0472">Membrane</keyword>
<comment type="catalytic activity">
    <reaction evidence="7">
        <text>ATP + H2O + polyamine-[polyamine-binding protein]Side 1 = ADP + phosphate + polyamineSide 2 + [polyamine-binding protein]Side 1.</text>
        <dbReference type="EC" id="7.6.2.11"/>
    </reaction>
</comment>
<evidence type="ECO:0000256" key="2">
    <source>
        <dbReference type="ARBA" id="ARBA00022475"/>
    </source>
</evidence>
<dbReference type="InterPro" id="IPR027417">
    <property type="entry name" value="P-loop_NTPase"/>
</dbReference>
<keyword evidence="5 7" id="KW-1278">Translocase</keyword>
<dbReference type="GO" id="GO:0015697">
    <property type="term" value="P:quaternary ammonium group transport"/>
    <property type="evidence" value="ECO:0007669"/>
    <property type="project" value="UniProtKB-ARBA"/>
</dbReference>
<evidence type="ECO:0000256" key="5">
    <source>
        <dbReference type="ARBA" id="ARBA00022967"/>
    </source>
</evidence>
<comment type="function">
    <text evidence="7">Part of the ABC transporter complex PotABCD involved in spermidine/putrescine import. Responsible for energy coupling to the transport system.</text>
</comment>
<dbReference type="GO" id="GO:0043190">
    <property type="term" value="C:ATP-binding cassette (ABC) transporter complex"/>
    <property type="evidence" value="ECO:0007669"/>
    <property type="project" value="InterPro"/>
</dbReference>
<dbReference type="GO" id="GO:0015417">
    <property type="term" value="F:ABC-type polyamine transporter activity"/>
    <property type="evidence" value="ECO:0007669"/>
    <property type="project" value="UniProtKB-EC"/>
</dbReference>
<feature type="domain" description="ABC transporter" evidence="9">
    <location>
        <begin position="35"/>
        <end position="266"/>
    </location>
</feature>
<dbReference type="Gene3D" id="3.40.50.300">
    <property type="entry name" value="P-loop containing nucleotide triphosphate hydrolases"/>
    <property type="match status" value="1"/>
</dbReference>
<proteinExistence type="inferred from homology"/>
<keyword evidence="2 7" id="KW-1003">Cell membrane</keyword>
<dbReference type="GO" id="GO:0016887">
    <property type="term" value="F:ATP hydrolysis activity"/>
    <property type="evidence" value="ECO:0007669"/>
    <property type="project" value="InterPro"/>
</dbReference>
<reference evidence="10" key="1">
    <citation type="submission" date="2021-01" db="EMBL/GenBank/DDBJ databases">
        <title>Whole genome shotgun sequence of Acrocarpospora phusangensis NBRC 108782.</title>
        <authorList>
            <person name="Komaki H."/>
            <person name="Tamura T."/>
        </authorList>
    </citation>
    <scope>NUCLEOTIDE SEQUENCE</scope>
    <source>
        <strain evidence="10">NBRC 108782</strain>
    </source>
</reference>
<comment type="similarity">
    <text evidence="7">Belongs to the ABC transporter superfamily. Spermidine/putrescine importer (TC 3.A.1.11.1) family.</text>
</comment>
<organism evidence="10 11">
    <name type="scientific">Acrocarpospora phusangensis</name>
    <dbReference type="NCBI Taxonomy" id="1070424"/>
    <lineage>
        <taxon>Bacteria</taxon>
        <taxon>Bacillati</taxon>
        <taxon>Actinomycetota</taxon>
        <taxon>Actinomycetes</taxon>
        <taxon>Streptosporangiales</taxon>
        <taxon>Streptosporangiaceae</taxon>
        <taxon>Acrocarpospora</taxon>
    </lineage>
</organism>
<evidence type="ECO:0000313" key="10">
    <source>
        <dbReference type="EMBL" id="GIH22629.1"/>
    </source>
</evidence>
<evidence type="ECO:0000256" key="1">
    <source>
        <dbReference type="ARBA" id="ARBA00022448"/>
    </source>
</evidence>
<keyword evidence="4 7" id="KW-0067">ATP-binding</keyword>
<dbReference type="SMART" id="SM00382">
    <property type="entry name" value="AAA"/>
    <property type="match status" value="1"/>
</dbReference>
<sequence length="389" mass="41426">MSATKFPTASPTASPAASATAPGPVAVPRRAGTQIRLTGVTKDYGLASPAVAGVSLTIEPGEFMTLLGPSGSGKTTTLNLIAGFETLTAGSIAFNGADVSRLPPHKRNLGMLFQNYALFPHLTVAQNVAYPLRERRLPKPEIARRVSEVLELVQLTGRDGTYPAQLSGGQQQRVALARAIVFDPSALLLDEPLGALDRNLRSTLQLEIRRIHREVGSTFVFVTHDQEEAMNLSDRIALFNDGRIEQVGTPEALYQTPETLFTARFLGDSTVFELPYGDGAGAAWEDEVWAVDPATVSARVVAGSRAALVVRPEDVRIAADRSAVPSGANAVSATIRDVEYMGAYRTAVLALGRGGVAGRARLDALESDLGAGQSVTAWWRVDRQRLVAA</sequence>
<evidence type="ECO:0000313" key="11">
    <source>
        <dbReference type="Proteomes" id="UP000640052"/>
    </source>
</evidence>
<dbReference type="AlphaFoldDB" id="A0A919Q7G6"/>
<dbReference type="InterPro" id="IPR050093">
    <property type="entry name" value="ABC_SmlMolc_Importer"/>
</dbReference>
<dbReference type="InterPro" id="IPR013611">
    <property type="entry name" value="Transp-assoc_OB_typ2"/>
</dbReference>
<dbReference type="PROSITE" id="PS50893">
    <property type="entry name" value="ABC_TRANSPORTER_2"/>
    <property type="match status" value="1"/>
</dbReference>
<dbReference type="RefSeq" id="WP_204039466.1">
    <property type="nucleotide sequence ID" value="NZ_BOOA01000005.1"/>
</dbReference>
<dbReference type="Proteomes" id="UP000640052">
    <property type="component" value="Unassembled WGS sequence"/>
</dbReference>
<feature type="region of interest" description="Disordered" evidence="8">
    <location>
        <begin position="1"/>
        <end position="25"/>
    </location>
</feature>
<dbReference type="InterPro" id="IPR005893">
    <property type="entry name" value="PotA-like"/>
</dbReference>
<dbReference type="NCBIfam" id="TIGR01187">
    <property type="entry name" value="potA"/>
    <property type="match status" value="1"/>
</dbReference>
<dbReference type="Pfam" id="PF08402">
    <property type="entry name" value="TOBE_2"/>
    <property type="match status" value="1"/>
</dbReference>
<dbReference type="PROSITE" id="PS00211">
    <property type="entry name" value="ABC_TRANSPORTER_1"/>
    <property type="match status" value="1"/>
</dbReference>
<comment type="caution">
    <text evidence="10">The sequence shown here is derived from an EMBL/GenBank/DDBJ whole genome shotgun (WGS) entry which is preliminary data.</text>
</comment>
<dbReference type="EMBL" id="BOOA01000005">
    <property type="protein sequence ID" value="GIH22629.1"/>
    <property type="molecule type" value="Genomic_DNA"/>
</dbReference>
<evidence type="ECO:0000259" key="9">
    <source>
        <dbReference type="PROSITE" id="PS50893"/>
    </source>
</evidence>
<dbReference type="Pfam" id="PF00005">
    <property type="entry name" value="ABC_tran"/>
    <property type="match status" value="1"/>
</dbReference>
<dbReference type="InterPro" id="IPR003439">
    <property type="entry name" value="ABC_transporter-like_ATP-bd"/>
</dbReference>
<keyword evidence="11" id="KW-1185">Reference proteome</keyword>
<accession>A0A919Q7G6</accession>
<dbReference type="GO" id="GO:0005524">
    <property type="term" value="F:ATP binding"/>
    <property type="evidence" value="ECO:0007669"/>
    <property type="project" value="UniProtKB-KW"/>
</dbReference>
<gene>
    <name evidence="7" type="primary">potA</name>
    <name evidence="10" type="ORF">Aph01nite_09390</name>
</gene>
<dbReference type="PANTHER" id="PTHR42781">
    <property type="entry name" value="SPERMIDINE/PUTRESCINE IMPORT ATP-BINDING PROTEIN POTA"/>
    <property type="match status" value="1"/>
</dbReference>
<dbReference type="SUPFAM" id="SSF50331">
    <property type="entry name" value="MOP-like"/>
    <property type="match status" value="1"/>
</dbReference>
<dbReference type="EC" id="7.6.2.11" evidence="7"/>
<keyword evidence="1 7" id="KW-0813">Transport</keyword>
<name>A0A919Q7G6_9ACTN</name>
<dbReference type="PANTHER" id="PTHR42781:SF4">
    <property type="entry name" value="SPERMIDINE_PUTRESCINE IMPORT ATP-BINDING PROTEIN POTA"/>
    <property type="match status" value="1"/>
</dbReference>
<evidence type="ECO:0000256" key="7">
    <source>
        <dbReference type="RuleBase" id="RU364083"/>
    </source>
</evidence>
<evidence type="ECO:0000256" key="8">
    <source>
        <dbReference type="SAM" id="MobiDB-lite"/>
    </source>
</evidence>
<evidence type="ECO:0000256" key="6">
    <source>
        <dbReference type="ARBA" id="ARBA00023136"/>
    </source>
</evidence>
<evidence type="ECO:0000256" key="3">
    <source>
        <dbReference type="ARBA" id="ARBA00022741"/>
    </source>
</evidence>
<dbReference type="InterPro" id="IPR003593">
    <property type="entry name" value="AAA+_ATPase"/>
</dbReference>
<feature type="compositionally biased region" description="Low complexity" evidence="8">
    <location>
        <begin position="1"/>
        <end position="22"/>
    </location>
</feature>
<comment type="subunit">
    <text evidence="7">The complex is composed of two ATP-binding proteins (PotA), two transmembrane proteins (PotB and PotC) and a solute-binding protein (PotD).</text>
</comment>
<keyword evidence="3 7" id="KW-0547">Nucleotide-binding</keyword>
<dbReference type="InterPro" id="IPR017871">
    <property type="entry name" value="ABC_transporter-like_CS"/>
</dbReference>
<evidence type="ECO:0000256" key="4">
    <source>
        <dbReference type="ARBA" id="ARBA00022840"/>
    </source>
</evidence>
<protein>
    <recommendedName>
        <fullName evidence="7">Spermidine/putrescine import ATP-binding protein PotA</fullName>
        <ecNumber evidence="7">7.6.2.11</ecNumber>
    </recommendedName>
</protein>
<dbReference type="InterPro" id="IPR008995">
    <property type="entry name" value="Mo/tungstate-bd_C_term_dom"/>
</dbReference>
<dbReference type="FunFam" id="3.40.50.300:FF:000425">
    <property type="entry name" value="Probable ABC transporter, ATP-binding subunit"/>
    <property type="match status" value="1"/>
</dbReference>